<proteinExistence type="predicted"/>
<gene>
    <name evidence="1" type="ORF">HMPREF9447_04081</name>
</gene>
<evidence type="ECO:0000313" key="2">
    <source>
        <dbReference type="Proteomes" id="UP000009872"/>
    </source>
</evidence>
<protein>
    <submittedName>
        <fullName evidence="1">Uncharacterized protein</fullName>
    </submittedName>
</protein>
<name>K9DWB7_9BACE</name>
<dbReference type="EMBL" id="ADLF01000018">
    <property type="protein sequence ID" value="EKU88763.1"/>
    <property type="molecule type" value="Genomic_DNA"/>
</dbReference>
<dbReference type="STRING" id="742727.HMPREF9447_04081"/>
<organism evidence="1 2">
    <name type="scientific">Bacteroides oleiciplenus YIT 12058</name>
    <dbReference type="NCBI Taxonomy" id="742727"/>
    <lineage>
        <taxon>Bacteria</taxon>
        <taxon>Pseudomonadati</taxon>
        <taxon>Bacteroidota</taxon>
        <taxon>Bacteroidia</taxon>
        <taxon>Bacteroidales</taxon>
        <taxon>Bacteroidaceae</taxon>
        <taxon>Bacteroides</taxon>
    </lineage>
</organism>
<keyword evidence="2" id="KW-1185">Reference proteome</keyword>
<dbReference type="PATRIC" id="fig|742727.4.peg.4168"/>
<evidence type="ECO:0000313" key="1">
    <source>
        <dbReference type="EMBL" id="EKU88763.1"/>
    </source>
</evidence>
<accession>K9DWB7</accession>
<dbReference type="AlphaFoldDB" id="K9DWB7"/>
<dbReference type="Proteomes" id="UP000009872">
    <property type="component" value="Unassembled WGS sequence"/>
</dbReference>
<comment type="caution">
    <text evidence="1">The sequence shown here is derived from an EMBL/GenBank/DDBJ whole genome shotgun (WGS) entry which is preliminary data.</text>
</comment>
<dbReference type="HOGENOM" id="CLU_2300109_0_0_10"/>
<sequence>MRKGVRMNKVFIEVAGNTLETKLEAVPQVGDELIFSVDLLTPAAQSYLTNPLFAALAPEIPPLVSALEYYTGRVYLVTGRTWRYEKKDTQCHLSLKGLKR</sequence>
<reference evidence="1 2" key="1">
    <citation type="submission" date="2012-09" db="EMBL/GenBank/DDBJ databases">
        <title>The Genome Sequence of Bacteroides oleiciplenus YIT 12058.</title>
        <authorList>
            <consortium name="The Broad Institute Genome Sequencing Platform"/>
            <person name="Earl A."/>
            <person name="Ward D."/>
            <person name="Feldgarden M."/>
            <person name="Gevers D."/>
            <person name="Morotomi M."/>
            <person name="Walker B."/>
            <person name="Young S.K."/>
            <person name="Zeng Q."/>
            <person name="Gargeya S."/>
            <person name="Fitzgerald M."/>
            <person name="Haas B."/>
            <person name="Abouelleil A."/>
            <person name="Alvarado L."/>
            <person name="Arachchi H.M."/>
            <person name="Berlin A.M."/>
            <person name="Chapman S.B."/>
            <person name="Goldberg J."/>
            <person name="Griggs A."/>
            <person name="Gujja S."/>
            <person name="Hansen M."/>
            <person name="Howarth C."/>
            <person name="Imamovic A."/>
            <person name="Larimer J."/>
            <person name="McCowen C."/>
            <person name="Montmayeur A."/>
            <person name="Murphy C."/>
            <person name="Neiman D."/>
            <person name="Pearson M."/>
            <person name="Priest M."/>
            <person name="Roberts A."/>
            <person name="Saif S."/>
            <person name="Shea T."/>
            <person name="Sisk P."/>
            <person name="Sykes S."/>
            <person name="Wortman J."/>
            <person name="Nusbaum C."/>
            <person name="Birren B."/>
        </authorList>
    </citation>
    <scope>NUCLEOTIDE SEQUENCE [LARGE SCALE GENOMIC DNA]</scope>
    <source>
        <strain evidence="1 2">YIT 12058</strain>
    </source>
</reference>